<keyword evidence="1" id="KW-0472">Membrane</keyword>
<accession>A0A1G7P857</accession>
<keyword evidence="1" id="KW-0812">Transmembrane</keyword>
<protein>
    <submittedName>
        <fullName evidence="2">Uncharacterized protein</fullName>
    </submittedName>
</protein>
<keyword evidence="1" id="KW-1133">Transmembrane helix</keyword>
<dbReference type="AlphaFoldDB" id="A0A1G7P857"/>
<dbReference type="OrthoDB" id="5197445at2"/>
<reference evidence="3" key="1">
    <citation type="submission" date="2016-10" db="EMBL/GenBank/DDBJ databases">
        <authorList>
            <person name="Varghese N."/>
            <person name="Submissions S."/>
        </authorList>
    </citation>
    <scope>NUCLEOTIDE SEQUENCE [LARGE SCALE GENOMIC DNA]</scope>
    <source>
        <strain evidence="3">DSM 44268</strain>
    </source>
</reference>
<name>A0A1G7P857_9ACTN</name>
<dbReference type="EMBL" id="FNBT01000007">
    <property type="protein sequence ID" value="SDF82475.1"/>
    <property type="molecule type" value="Genomic_DNA"/>
</dbReference>
<feature type="transmembrane region" description="Helical" evidence="1">
    <location>
        <begin position="59"/>
        <end position="79"/>
    </location>
</feature>
<proteinExistence type="predicted"/>
<gene>
    <name evidence="2" type="ORF">SAMN05660662_3517</name>
</gene>
<sequence>MTDGTRAPTREIGDDATAKVAERARHNLRVVALGLSSLSVGFVLLRFDPARWSAEGWTTAAAFAALLGAIVWLAFGTAAGRRRERSRLIAEYAVVHHVDPGPGRRAPADRQAQQMAREWTWLLLLPLFLAPQLALASWERLATAVPGAVLVSIGCVVLLADKLRLTRAARRWLADPPGPPRD</sequence>
<feature type="transmembrane region" description="Helical" evidence="1">
    <location>
        <begin position="144"/>
        <end position="161"/>
    </location>
</feature>
<organism evidence="2 3">
    <name type="scientific">Blastococcus aurantiacus</name>
    <dbReference type="NCBI Taxonomy" id="1550231"/>
    <lineage>
        <taxon>Bacteria</taxon>
        <taxon>Bacillati</taxon>
        <taxon>Actinomycetota</taxon>
        <taxon>Actinomycetes</taxon>
        <taxon>Geodermatophilales</taxon>
        <taxon>Geodermatophilaceae</taxon>
        <taxon>Blastococcus</taxon>
    </lineage>
</organism>
<keyword evidence="3" id="KW-1185">Reference proteome</keyword>
<dbReference type="RefSeq" id="WP_091769683.1">
    <property type="nucleotide sequence ID" value="NZ_FNBT01000007.1"/>
</dbReference>
<evidence type="ECO:0000313" key="3">
    <source>
        <dbReference type="Proteomes" id="UP000199406"/>
    </source>
</evidence>
<evidence type="ECO:0000313" key="2">
    <source>
        <dbReference type="EMBL" id="SDF82475.1"/>
    </source>
</evidence>
<feature type="transmembrane region" description="Helical" evidence="1">
    <location>
        <begin position="119"/>
        <end position="138"/>
    </location>
</feature>
<dbReference type="STRING" id="1550231.SAMN05660662_3517"/>
<evidence type="ECO:0000256" key="1">
    <source>
        <dbReference type="SAM" id="Phobius"/>
    </source>
</evidence>
<dbReference type="Proteomes" id="UP000199406">
    <property type="component" value="Unassembled WGS sequence"/>
</dbReference>
<feature type="transmembrane region" description="Helical" evidence="1">
    <location>
        <begin position="28"/>
        <end position="47"/>
    </location>
</feature>